<keyword evidence="12" id="KW-0067">ATP-binding</keyword>
<dbReference type="GO" id="GO:0004594">
    <property type="term" value="F:pantothenate kinase activity"/>
    <property type="evidence" value="ECO:0007669"/>
    <property type="project" value="UniProtKB-EC"/>
</dbReference>
<comment type="similarity">
    <text evidence="15">Belongs to the type III pantothenate kinase family.</text>
</comment>
<comment type="subunit">
    <text evidence="6">Homodimer.</text>
</comment>
<protein>
    <recommendedName>
        <fullName evidence="16">Type III pantothenate kinase</fullName>
        <ecNumber evidence="7">2.7.1.33</ecNumber>
    </recommendedName>
</protein>
<evidence type="ECO:0000256" key="11">
    <source>
        <dbReference type="ARBA" id="ARBA00022777"/>
    </source>
</evidence>
<keyword evidence="8" id="KW-0963">Cytoplasm</keyword>
<evidence type="ECO:0000256" key="3">
    <source>
        <dbReference type="ARBA" id="ARBA00001972"/>
    </source>
</evidence>
<comment type="subcellular location">
    <subcellularLocation>
        <location evidence="4">Cytoplasm</location>
    </subcellularLocation>
</comment>
<keyword evidence="10" id="KW-0547">Nucleotide-binding</keyword>
<dbReference type="UniPathway" id="UPA00241">
    <property type="reaction ID" value="UER00352"/>
</dbReference>
<reference evidence="17 18" key="1">
    <citation type="journal article" date="2016" name="Nat. Commun.">
        <title>Thousands of microbial genomes shed light on interconnected biogeochemical processes in an aquifer system.</title>
        <authorList>
            <person name="Anantharaman K."/>
            <person name="Brown C.T."/>
            <person name="Hug L.A."/>
            <person name="Sharon I."/>
            <person name="Castelle C.J."/>
            <person name="Probst A.J."/>
            <person name="Thomas B.C."/>
            <person name="Singh A."/>
            <person name="Wilkins M.J."/>
            <person name="Karaoz U."/>
            <person name="Brodie E.L."/>
            <person name="Williams K.H."/>
            <person name="Hubbard S.S."/>
            <person name="Banfield J.F."/>
        </authorList>
    </citation>
    <scope>NUCLEOTIDE SEQUENCE [LARGE SCALE GENOMIC DNA]</scope>
</reference>
<dbReference type="Pfam" id="PF03309">
    <property type="entry name" value="Pan_kinase"/>
    <property type="match status" value="1"/>
</dbReference>
<dbReference type="EMBL" id="MFAF01000146">
    <property type="protein sequence ID" value="OGD71582.1"/>
    <property type="molecule type" value="Genomic_DNA"/>
</dbReference>
<dbReference type="SUPFAM" id="SSF53067">
    <property type="entry name" value="Actin-like ATPase domain"/>
    <property type="match status" value="2"/>
</dbReference>
<sequence length="249" mass="25656">MVYLVFDLGNSRVKLARVADGLLGPVLVHDTADFAADPGAALAGFEGISGALGVSTYQPAREALRRWLAKRGIEPVSARERCPLAVEYGERLAERLGDDRVLAAYAAVRELGAPVAVVGCGTAVTVDLVQFRDGEPVFAGGAILAGEGVILAGLGKLGTLPGLEPTDAPPDAALGSTTEGCLRLGARVQVEAAVERLLAGFTKHLGLPPDQLPLLFHGGDAPRYAAAYPRATVRPFAVLEGCALVAAGL</sequence>
<comment type="cofactor">
    <cofactor evidence="3">
        <name>NH4(+)</name>
        <dbReference type="ChEBI" id="CHEBI:28938"/>
    </cofactor>
</comment>
<evidence type="ECO:0000256" key="12">
    <source>
        <dbReference type="ARBA" id="ARBA00022840"/>
    </source>
</evidence>
<keyword evidence="13" id="KW-0630">Potassium</keyword>
<organism evidence="17 18">
    <name type="scientific">Candidatus Coatesbacteria bacterium RBG_13_66_14</name>
    <dbReference type="NCBI Taxonomy" id="1817816"/>
    <lineage>
        <taxon>Bacteria</taxon>
        <taxon>Candidatus Coatesiibacteriota</taxon>
    </lineage>
</organism>
<dbReference type="GO" id="GO:0005737">
    <property type="term" value="C:cytoplasm"/>
    <property type="evidence" value="ECO:0007669"/>
    <property type="project" value="UniProtKB-SubCell"/>
</dbReference>
<evidence type="ECO:0000256" key="14">
    <source>
        <dbReference type="ARBA" id="ARBA00022993"/>
    </source>
</evidence>
<evidence type="ECO:0000256" key="9">
    <source>
        <dbReference type="ARBA" id="ARBA00022679"/>
    </source>
</evidence>
<dbReference type="Gene3D" id="3.30.420.40">
    <property type="match status" value="2"/>
</dbReference>
<keyword evidence="9" id="KW-0808">Transferase</keyword>
<evidence type="ECO:0000313" key="18">
    <source>
        <dbReference type="Proteomes" id="UP000177187"/>
    </source>
</evidence>
<dbReference type="Proteomes" id="UP000177187">
    <property type="component" value="Unassembled WGS sequence"/>
</dbReference>
<evidence type="ECO:0000256" key="8">
    <source>
        <dbReference type="ARBA" id="ARBA00022490"/>
    </source>
</evidence>
<evidence type="ECO:0000256" key="6">
    <source>
        <dbReference type="ARBA" id="ARBA00011738"/>
    </source>
</evidence>
<dbReference type="EC" id="2.7.1.33" evidence="7"/>
<evidence type="ECO:0000256" key="5">
    <source>
        <dbReference type="ARBA" id="ARBA00005225"/>
    </source>
</evidence>
<evidence type="ECO:0000256" key="15">
    <source>
        <dbReference type="ARBA" id="ARBA00038036"/>
    </source>
</evidence>
<keyword evidence="11" id="KW-0418">Kinase</keyword>
<dbReference type="GO" id="GO:0015937">
    <property type="term" value="P:coenzyme A biosynthetic process"/>
    <property type="evidence" value="ECO:0007669"/>
    <property type="project" value="UniProtKB-UniPathway"/>
</dbReference>
<gene>
    <name evidence="17" type="ORF">A2Y64_00830</name>
</gene>
<evidence type="ECO:0000256" key="10">
    <source>
        <dbReference type="ARBA" id="ARBA00022741"/>
    </source>
</evidence>
<evidence type="ECO:0000256" key="2">
    <source>
        <dbReference type="ARBA" id="ARBA00001958"/>
    </source>
</evidence>
<proteinExistence type="inferred from homology"/>
<comment type="cofactor">
    <cofactor evidence="2">
        <name>K(+)</name>
        <dbReference type="ChEBI" id="CHEBI:29103"/>
    </cofactor>
</comment>
<name>A0A1F5EW24_9BACT</name>
<dbReference type="InterPro" id="IPR004619">
    <property type="entry name" value="Type_III_PanK"/>
</dbReference>
<dbReference type="PANTHER" id="PTHR34265:SF1">
    <property type="entry name" value="TYPE III PANTOTHENATE KINASE"/>
    <property type="match status" value="1"/>
</dbReference>
<dbReference type="CDD" id="cd24015">
    <property type="entry name" value="ASKHA_NBD_PanK-III"/>
    <property type="match status" value="1"/>
</dbReference>
<comment type="caution">
    <text evidence="17">The sequence shown here is derived from an EMBL/GenBank/DDBJ whole genome shotgun (WGS) entry which is preliminary data.</text>
</comment>
<comment type="pathway">
    <text evidence="5">Cofactor biosynthesis; coenzyme A biosynthesis; CoA from (R)-pantothenate: step 1/5.</text>
</comment>
<evidence type="ECO:0000313" key="17">
    <source>
        <dbReference type="EMBL" id="OGD71582.1"/>
    </source>
</evidence>
<evidence type="ECO:0000256" key="13">
    <source>
        <dbReference type="ARBA" id="ARBA00022958"/>
    </source>
</evidence>
<evidence type="ECO:0000256" key="16">
    <source>
        <dbReference type="ARBA" id="ARBA00040883"/>
    </source>
</evidence>
<dbReference type="NCBIfam" id="TIGR00671">
    <property type="entry name" value="baf"/>
    <property type="match status" value="1"/>
</dbReference>
<keyword evidence="14" id="KW-0173">Coenzyme A biosynthesis</keyword>
<dbReference type="PANTHER" id="PTHR34265">
    <property type="entry name" value="TYPE III PANTOTHENATE KINASE"/>
    <property type="match status" value="1"/>
</dbReference>
<evidence type="ECO:0000256" key="1">
    <source>
        <dbReference type="ARBA" id="ARBA00001206"/>
    </source>
</evidence>
<evidence type="ECO:0000256" key="4">
    <source>
        <dbReference type="ARBA" id="ARBA00004496"/>
    </source>
</evidence>
<comment type="catalytic activity">
    <reaction evidence="1">
        <text>(R)-pantothenate + ATP = (R)-4'-phosphopantothenate + ADP + H(+)</text>
        <dbReference type="Rhea" id="RHEA:16373"/>
        <dbReference type="ChEBI" id="CHEBI:10986"/>
        <dbReference type="ChEBI" id="CHEBI:15378"/>
        <dbReference type="ChEBI" id="CHEBI:29032"/>
        <dbReference type="ChEBI" id="CHEBI:30616"/>
        <dbReference type="ChEBI" id="CHEBI:456216"/>
        <dbReference type="EC" id="2.7.1.33"/>
    </reaction>
</comment>
<accession>A0A1F5EW24</accession>
<dbReference type="InterPro" id="IPR043129">
    <property type="entry name" value="ATPase_NBD"/>
</dbReference>
<evidence type="ECO:0000256" key="7">
    <source>
        <dbReference type="ARBA" id="ARBA00012102"/>
    </source>
</evidence>
<dbReference type="STRING" id="1817816.A2Y64_00830"/>
<dbReference type="AlphaFoldDB" id="A0A1F5EW24"/>
<dbReference type="GO" id="GO:0005524">
    <property type="term" value="F:ATP binding"/>
    <property type="evidence" value="ECO:0007669"/>
    <property type="project" value="UniProtKB-KW"/>
</dbReference>